<organism evidence="5 6">
    <name type="scientific">Streptomyces cirratus</name>
    <dbReference type="NCBI Taxonomy" id="68187"/>
    <lineage>
        <taxon>Bacteria</taxon>
        <taxon>Bacillati</taxon>
        <taxon>Actinomycetota</taxon>
        <taxon>Actinomycetes</taxon>
        <taxon>Kitasatosporales</taxon>
        <taxon>Streptomycetaceae</taxon>
        <taxon>Streptomyces</taxon>
    </lineage>
</organism>
<comment type="caution">
    <text evidence="5">The sequence shown here is derived from an EMBL/GenBank/DDBJ whole genome shotgun (WGS) entry which is preliminary data.</text>
</comment>
<dbReference type="CDD" id="cd04301">
    <property type="entry name" value="NAT_SF"/>
    <property type="match status" value="1"/>
</dbReference>
<keyword evidence="6" id="KW-1185">Reference proteome</keyword>
<evidence type="ECO:0000259" key="4">
    <source>
        <dbReference type="PROSITE" id="PS51186"/>
    </source>
</evidence>
<feature type="region of interest" description="Disordered" evidence="3">
    <location>
        <begin position="50"/>
        <end position="69"/>
    </location>
</feature>
<dbReference type="PROSITE" id="PS51186">
    <property type="entry name" value="GNAT"/>
    <property type="match status" value="1"/>
</dbReference>
<protein>
    <recommendedName>
        <fullName evidence="4">N-acetyltransferase domain-containing protein</fullName>
    </recommendedName>
</protein>
<dbReference type="InterPro" id="IPR016181">
    <property type="entry name" value="Acyl_CoA_acyltransferase"/>
</dbReference>
<evidence type="ECO:0000313" key="5">
    <source>
        <dbReference type="EMBL" id="GHB67381.1"/>
    </source>
</evidence>
<feature type="domain" description="N-acetyltransferase" evidence="4">
    <location>
        <begin position="138"/>
        <end position="265"/>
    </location>
</feature>
<sequence>MSADTDTGSGTATGTATGTNAGTDTGTGTGPRTASAPHVLDNPAWASLSGPHSAFAEHPAGLRPGTSRAARYDPDVSPFAALADPADPRSWADLAALVGEGRVTPLAGVLIPPEGWETVGAIEGVQLVDTSLHAEPAPEAVRLGPGDVPEILALIRLTKPGPFLPRTVELGTYLGIRHRGRLIAMAGERLHPPGWTEISAVCTHPGHRGRGLATRLVRAVAAGIRERGEVPFLHTSAANTDAIRLYESIGFTLRRRPSFMAVRAPGNTPVKFP</sequence>
<evidence type="ECO:0000256" key="3">
    <source>
        <dbReference type="SAM" id="MobiDB-lite"/>
    </source>
</evidence>
<dbReference type="InterPro" id="IPR013653">
    <property type="entry name" value="GCN5-like_dom"/>
</dbReference>
<proteinExistence type="predicted"/>
<evidence type="ECO:0000256" key="2">
    <source>
        <dbReference type="ARBA" id="ARBA00023315"/>
    </source>
</evidence>
<dbReference type="PANTHER" id="PTHR43420:SF3">
    <property type="entry name" value="N-ACETYLTRANSFERASE DOMAIN-CONTAINING PROTEIN"/>
    <property type="match status" value="1"/>
</dbReference>
<dbReference type="InterPro" id="IPR050680">
    <property type="entry name" value="YpeA/RimI_acetyltransf"/>
</dbReference>
<evidence type="ECO:0000313" key="6">
    <source>
        <dbReference type="Proteomes" id="UP000642673"/>
    </source>
</evidence>
<accession>A0ABQ3EYR4</accession>
<reference evidence="6" key="1">
    <citation type="journal article" date="2019" name="Int. J. Syst. Evol. Microbiol.">
        <title>The Global Catalogue of Microorganisms (GCM) 10K type strain sequencing project: providing services to taxonomists for standard genome sequencing and annotation.</title>
        <authorList>
            <consortium name="The Broad Institute Genomics Platform"/>
            <consortium name="The Broad Institute Genome Sequencing Center for Infectious Disease"/>
            <person name="Wu L."/>
            <person name="Ma J."/>
        </authorList>
    </citation>
    <scope>NUCLEOTIDE SEQUENCE [LARGE SCALE GENOMIC DNA]</scope>
    <source>
        <strain evidence="6">JCM 4738</strain>
    </source>
</reference>
<dbReference type="Proteomes" id="UP000642673">
    <property type="component" value="Unassembled WGS sequence"/>
</dbReference>
<dbReference type="RefSeq" id="WP_190185758.1">
    <property type="nucleotide sequence ID" value="NZ_BMVP01000008.1"/>
</dbReference>
<dbReference type="Pfam" id="PF08445">
    <property type="entry name" value="FR47"/>
    <property type="match status" value="1"/>
</dbReference>
<name>A0ABQ3EYR4_9ACTN</name>
<dbReference type="EMBL" id="BMVP01000008">
    <property type="protein sequence ID" value="GHB67381.1"/>
    <property type="molecule type" value="Genomic_DNA"/>
</dbReference>
<feature type="compositionally biased region" description="Low complexity" evidence="3">
    <location>
        <begin position="1"/>
        <end position="26"/>
    </location>
</feature>
<feature type="region of interest" description="Disordered" evidence="3">
    <location>
        <begin position="1"/>
        <end position="45"/>
    </location>
</feature>
<dbReference type="Gene3D" id="3.40.630.30">
    <property type="match status" value="1"/>
</dbReference>
<dbReference type="InterPro" id="IPR000182">
    <property type="entry name" value="GNAT_dom"/>
</dbReference>
<dbReference type="PANTHER" id="PTHR43420">
    <property type="entry name" value="ACETYLTRANSFERASE"/>
    <property type="match status" value="1"/>
</dbReference>
<evidence type="ECO:0000256" key="1">
    <source>
        <dbReference type="ARBA" id="ARBA00022679"/>
    </source>
</evidence>
<keyword evidence="2" id="KW-0012">Acyltransferase</keyword>
<dbReference type="SUPFAM" id="SSF55729">
    <property type="entry name" value="Acyl-CoA N-acyltransferases (Nat)"/>
    <property type="match status" value="1"/>
</dbReference>
<gene>
    <name evidence="5" type="ORF">GCM10010347_41840</name>
</gene>
<keyword evidence="1" id="KW-0808">Transferase</keyword>